<dbReference type="InterPro" id="IPR050624">
    <property type="entry name" value="HTH-type_Tx_Regulator"/>
</dbReference>
<evidence type="ECO:0000313" key="5">
    <source>
        <dbReference type="Proteomes" id="UP000823891"/>
    </source>
</evidence>
<dbReference type="Proteomes" id="UP000823891">
    <property type="component" value="Unassembled WGS sequence"/>
</dbReference>
<dbReference type="PANTHER" id="PTHR43479:SF7">
    <property type="entry name" value="TETR-FAMILY TRANSCRIPTIONAL REGULATOR"/>
    <property type="match status" value="1"/>
</dbReference>
<name>A0A9D2NG45_9FIRM</name>
<evidence type="ECO:0000256" key="1">
    <source>
        <dbReference type="ARBA" id="ARBA00023125"/>
    </source>
</evidence>
<sequence>MNVADARVIGTRNAIRKSFLELLRNKTVNRITVREICEMSRINRSTFYKHYRDIPDVLEKMEEEILSGLTENLKPTLPRMESYLDMVMTEMKARGDIYLILASENADPDFPAKIFWCCYRAVYPQFERKFPYLTDAQRDMVYRFLAQGSGGILSGWIRDGMQEPKEKVIDLLLRLNGGAVSLLQ</sequence>
<dbReference type="InterPro" id="IPR039532">
    <property type="entry name" value="TetR_C_Firmicutes"/>
</dbReference>
<feature type="domain" description="HTH tetR-type" evidence="3">
    <location>
        <begin position="9"/>
        <end position="69"/>
    </location>
</feature>
<evidence type="ECO:0000256" key="2">
    <source>
        <dbReference type="PROSITE-ProRule" id="PRU00335"/>
    </source>
</evidence>
<keyword evidence="1 2" id="KW-0238">DNA-binding</keyword>
<feature type="DNA-binding region" description="H-T-H motif" evidence="2">
    <location>
        <begin position="32"/>
        <end position="51"/>
    </location>
</feature>
<dbReference type="PROSITE" id="PS50977">
    <property type="entry name" value="HTH_TETR_2"/>
    <property type="match status" value="1"/>
</dbReference>
<reference evidence="4" key="2">
    <citation type="submission" date="2021-04" db="EMBL/GenBank/DDBJ databases">
        <authorList>
            <person name="Gilroy R."/>
        </authorList>
    </citation>
    <scope>NUCLEOTIDE SEQUENCE</scope>
    <source>
        <strain evidence="4">USAMLcec2-132</strain>
    </source>
</reference>
<evidence type="ECO:0000313" key="4">
    <source>
        <dbReference type="EMBL" id="HJC24847.1"/>
    </source>
</evidence>
<organism evidence="4 5">
    <name type="scientific">Candidatus Eisenbergiella merdavium</name>
    <dbReference type="NCBI Taxonomy" id="2838551"/>
    <lineage>
        <taxon>Bacteria</taxon>
        <taxon>Bacillati</taxon>
        <taxon>Bacillota</taxon>
        <taxon>Clostridia</taxon>
        <taxon>Lachnospirales</taxon>
        <taxon>Lachnospiraceae</taxon>
        <taxon>Eisenbergiella</taxon>
    </lineage>
</organism>
<gene>
    <name evidence="4" type="ORF">H9761_14275</name>
</gene>
<dbReference type="AlphaFoldDB" id="A0A9D2NG45"/>
<dbReference type="GO" id="GO:0003677">
    <property type="term" value="F:DNA binding"/>
    <property type="evidence" value="ECO:0007669"/>
    <property type="project" value="UniProtKB-UniRule"/>
</dbReference>
<dbReference type="PANTHER" id="PTHR43479">
    <property type="entry name" value="ACREF/ENVCD OPERON REPRESSOR-RELATED"/>
    <property type="match status" value="1"/>
</dbReference>
<dbReference type="InterPro" id="IPR009057">
    <property type="entry name" value="Homeodomain-like_sf"/>
</dbReference>
<dbReference type="EMBL" id="DWWS01000050">
    <property type="protein sequence ID" value="HJC24847.1"/>
    <property type="molecule type" value="Genomic_DNA"/>
</dbReference>
<protein>
    <submittedName>
        <fullName evidence="4">TetR/AcrR family transcriptional regulator</fullName>
    </submittedName>
</protein>
<comment type="caution">
    <text evidence="4">The sequence shown here is derived from an EMBL/GenBank/DDBJ whole genome shotgun (WGS) entry which is preliminary data.</text>
</comment>
<dbReference type="Gene3D" id="1.10.357.10">
    <property type="entry name" value="Tetracycline Repressor, domain 2"/>
    <property type="match status" value="1"/>
</dbReference>
<dbReference type="Pfam" id="PF14278">
    <property type="entry name" value="TetR_C_8"/>
    <property type="match status" value="1"/>
</dbReference>
<accession>A0A9D2NG45</accession>
<proteinExistence type="predicted"/>
<dbReference type="InterPro" id="IPR001647">
    <property type="entry name" value="HTH_TetR"/>
</dbReference>
<reference evidence="4" key="1">
    <citation type="journal article" date="2021" name="PeerJ">
        <title>Extensive microbial diversity within the chicken gut microbiome revealed by metagenomics and culture.</title>
        <authorList>
            <person name="Gilroy R."/>
            <person name="Ravi A."/>
            <person name="Getino M."/>
            <person name="Pursley I."/>
            <person name="Horton D.L."/>
            <person name="Alikhan N.F."/>
            <person name="Baker D."/>
            <person name="Gharbi K."/>
            <person name="Hall N."/>
            <person name="Watson M."/>
            <person name="Adriaenssens E.M."/>
            <person name="Foster-Nyarko E."/>
            <person name="Jarju S."/>
            <person name="Secka A."/>
            <person name="Antonio M."/>
            <person name="Oren A."/>
            <person name="Chaudhuri R.R."/>
            <person name="La Ragione R."/>
            <person name="Hildebrand F."/>
            <person name="Pallen M.J."/>
        </authorList>
    </citation>
    <scope>NUCLEOTIDE SEQUENCE</scope>
    <source>
        <strain evidence="4">USAMLcec2-132</strain>
    </source>
</reference>
<dbReference type="SUPFAM" id="SSF46689">
    <property type="entry name" value="Homeodomain-like"/>
    <property type="match status" value="1"/>
</dbReference>
<evidence type="ECO:0000259" key="3">
    <source>
        <dbReference type="PROSITE" id="PS50977"/>
    </source>
</evidence>